<feature type="compositionally biased region" description="Basic and acidic residues" evidence="1">
    <location>
        <begin position="44"/>
        <end position="61"/>
    </location>
</feature>
<comment type="caution">
    <text evidence="3">The sequence shown here is derived from an EMBL/GenBank/DDBJ whole genome shotgun (WGS) entry which is preliminary data.</text>
</comment>
<feature type="transmembrane region" description="Helical" evidence="2">
    <location>
        <begin position="1476"/>
        <end position="1494"/>
    </location>
</feature>
<protein>
    <submittedName>
        <fullName evidence="3">LPXTG cell wall anchor domain-containing protein</fullName>
    </submittedName>
</protein>
<feature type="region of interest" description="Disordered" evidence="1">
    <location>
        <begin position="1417"/>
        <end position="1471"/>
    </location>
</feature>
<dbReference type="RefSeq" id="WP_123838229.1">
    <property type="nucleotide sequence ID" value="NZ_RKNG01000019.1"/>
</dbReference>
<evidence type="ECO:0000256" key="1">
    <source>
        <dbReference type="SAM" id="MobiDB-lite"/>
    </source>
</evidence>
<evidence type="ECO:0000313" key="3">
    <source>
        <dbReference type="EMBL" id="ROX53532.1"/>
    </source>
</evidence>
<feature type="compositionally biased region" description="Low complexity" evidence="1">
    <location>
        <begin position="1420"/>
        <end position="1432"/>
    </location>
</feature>
<dbReference type="NCBIfam" id="TIGR01167">
    <property type="entry name" value="LPXTG_anchor"/>
    <property type="match status" value="1"/>
</dbReference>
<proteinExistence type="predicted"/>
<gene>
    <name evidence="3" type="ORF">EGW36_12690</name>
</gene>
<keyword evidence="2" id="KW-0812">Transmembrane</keyword>
<accession>A0AB74CR60</accession>
<feature type="compositionally biased region" description="Polar residues" evidence="1">
    <location>
        <begin position="1436"/>
        <end position="1471"/>
    </location>
</feature>
<keyword evidence="2" id="KW-0472">Membrane</keyword>
<sequence>MKKIKKLLTSTLSLGLVLGNMGGTVVEAASALHSIELPVLRQLRPQEEKKQEETKKEENKPRASTLPPILMELEHKKDSLRLLNTSRLDDREVDKEVTDAIARKLSHIFSDMMEKHDHSFTVGERIRSNEDYSVAWVYTEETVPGLVPNLPIDTLAGNLIGLFTNGIFEEDVRPELRATTKSGNWEIRLIGSVAGFRDIFGGIHWINAGDAQLSIELLRKANNPVLEEEVFEQATIIGQYVFAGRLSNMENIRDLTFNSAAQVLGKIEVEAKNGPHSVWHNDALPDPSDYVTIDRSNVKWDLKTEWETPPRMNTIGTQNTRIKVTEDRSGRTATVDVPITVQSRDLQVTGKAGPHSIYVNEAIPNPADYFDVRDPLGQTHQLEWLDADTSSAGTKTWRAKATAADGREASGSITMDVLPQPEVELKLQDVEDRHLGGNYPALSSSFREYIQEATMEGQRLDTADLEFVADESTEPDSSIVGEQPLKLTVQTRHPVTGRMIKGTAETTVNVRWGDTFLLKAHNGQSAGAYAFQLRNGNNARIVATRGLDSPIDERIGLEDSLYYSIEVLRNDRQAYYHEVPGRATLQQVITTFGNGNGYLDVQLGDIINIHHPQKSAGSSVLMVEEEEQDFTYGTDNAYYRVTAFGFEPLPVLPDPAIQLKLKPMEDRTLGETSASLANTFKNYIEEATFEGESVAVDDLEFVAAESTEPTNTIAGKQDIRITVQAKHPISGETIKGTAETSVNYLWGDTFMIKSSEGGSAGAYSLHLRSGNAARLTVTSGLPSALDERVGTEESMHALYYSLEVLRNNQSIYNYEVLGRGTLRQVIDNFGNGNGYYDVRLDDVIKIYHPQKSPNSSIVMIDEEERDFTYDSEYAYYRVTAFGLEPIPVMEAEGTSQTFSLMDDVSTLDVKELVKDVTINHQSISEDRYTIEQVSEIDTSTTGKRTTKVKITMNDGLAETEIEVPYEVQWGSTFVLRGLEEMTVGAFSLLKEGDQFTIHASPGSSNTDLNRPVNNPFGRGIYYAIEVLENDTRKYNYEVTGNTLIRQAVNGFNSGQPLAVNVGDTIKVYHAETQGRNLLMMDEMVRDYTGGSNYAYYKVTEEGFGPFTDIKADPISQELLLGHETNTVNPAELIQNVTFNGRPLTSDLYTVEQLSNFDTTTVGEKGVRVRVSTTDGTGFTEVKIPYVVKWGSTIRVKNNDGATIGAFSLIKQTNPNNQNTQMMIRASQGVANTELSKVVHDYSDRSIYYQFDVMNKDNTTSRFTYDVTGNRTIEQALSRFNSGQPLNVNIGDIVRIYHTKEFRRNMLMEDEQEKNFTYGSQYAYYEVTEYGFEPSGKIDVEANKVEIPRGATDLDLKSFIKNVKVNDKVIPENLYTVSLNSEIDTSTPGRNNVAVNVTTDSSYGGFSTELNMPYEVRDHTTNSSTNESQNNHTNNEDTSGSTERNEGTTPSIQDDPTTSADNESSLNMPQTNATRNTAWTLIGIALVAGIGAIVMRRKTKEKAENQ</sequence>
<organism evidence="3 4">
    <name type="scientific">Enterococcus faecium</name>
    <name type="common">Streptococcus faecium</name>
    <dbReference type="NCBI Taxonomy" id="1352"/>
    <lineage>
        <taxon>Bacteria</taxon>
        <taxon>Bacillati</taxon>
        <taxon>Bacillota</taxon>
        <taxon>Bacilli</taxon>
        <taxon>Lactobacillales</taxon>
        <taxon>Enterococcaceae</taxon>
        <taxon>Enterococcus</taxon>
    </lineage>
</organism>
<dbReference type="Proteomes" id="UP000281752">
    <property type="component" value="Unassembled WGS sequence"/>
</dbReference>
<reference evidence="3 4" key="1">
    <citation type="submission" date="2018-10" db="EMBL/GenBank/DDBJ databases">
        <title>Genotypes and phenotypes of Enterococci isolated from broiler chickens.</title>
        <authorList>
            <person name="Muhammad A.R."/>
            <person name="Diarra M.S."/>
        </authorList>
    </citation>
    <scope>NUCLEOTIDE SEQUENCE [LARGE SCALE GENOMIC DNA]</scope>
    <source>
        <strain evidence="3 4">P5 C A 35</strain>
    </source>
</reference>
<keyword evidence="2" id="KW-1133">Transmembrane helix</keyword>
<feature type="region of interest" description="Disordered" evidence="1">
    <location>
        <begin position="43"/>
        <end position="64"/>
    </location>
</feature>
<name>A0AB74CR60_ENTFC</name>
<evidence type="ECO:0000256" key="2">
    <source>
        <dbReference type="SAM" id="Phobius"/>
    </source>
</evidence>
<dbReference type="EMBL" id="RKNM01000022">
    <property type="protein sequence ID" value="ROX53532.1"/>
    <property type="molecule type" value="Genomic_DNA"/>
</dbReference>
<evidence type="ECO:0000313" key="4">
    <source>
        <dbReference type="Proteomes" id="UP000281752"/>
    </source>
</evidence>